<reference evidence="3" key="1">
    <citation type="journal article" date="2019" name="Int. J. Syst. Evol. Microbiol.">
        <title>The Global Catalogue of Microorganisms (GCM) 10K type strain sequencing project: providing services to taxonomists for standard genome sequencing and annotation.</title>
        <authorList>
            <consortium name="The Broad Institute Genomics Platform"/>
            <consortium name="The Broad Institute Genome Sequencing Center for Infectious Disease"/>
            <person name="Wu L."/>
            <person name="Ma J."/>
        </authorList>
    </citation>
    <scope>NUCLEOTIDE SEQUENCE [LARGE SCALE GENOMIC DNA]</scope>
    <source>
        <strain evidence="3">CCUG 60527</strain>
    </source>
</reference>
<keyword evidence="1" id="KW-1133">Transmembrane helix</keyword>
<dbReference type="EMBL" id="JBHTJR010000002">
    <property type="protein sequence ID" value="MFD0991614.1"/>
    <property type="molecule type" value="Genomic_DNA"/>
</dbReference>
<dbReference type="RefSeq" id="WP_386104087.1">
    <property type="nucleotide sequence ID" value="NZ_JBHTJR010000002.1"/>
</dbReference>
<name>A0ABW3JMF7_9FLAO</name>
<feature type="transmembrane region" description="Helical" evidence="1">
    <location>
        <begin position="55"/>
        <end position="72"/>
    </location>
</feature>
<gene>
    <name evidence="2" type="ORF">ACFQ1U_00205</name>
</gene>
<evidence type="ECO:0000313" key="2">
    <source>
        <dbReference type="EMBL" id="MFD0991614.1"/>
    </source>
</evidence>
<evidence type="ECO:0008006" key="4">
    <source>
        <dbReference type="Google" id="ProtNLM"/>
    </source>
</evidence>
<evidence type="ECO:0000256" key="1">
    <source>
        <dbReference type="SAM" id="Phobius"/>
    </source>
</evidence>
<accession>A0ABW3JMF7</accession>
<keyword evidence="3" id="KW-1185">Reference proteome</keyword>
<keyword evidence="1" id="KW-0472">Membrane</keyword>
<feature type="transmembrane region" description="Helical" evidence="1">
    <location>
        <begin position="6"/>
        <end position="29"/>
    </location>
</feature>
<sequence>MKNGIISIIVALVGIIFIIWINVKIATLFETEFMKTRNINELDLRMFKIETLDKIIGIGIGLTGILLGIKSLQKRNRIGIIGIILCVVLIILTFAPVWKYVLSDSAIDINFID</sequence>
<proteinExistence type="predicted"/>
<feature type="transmembrane region" description="Helical" evidence="1">
    <location>
        <begin position="78"/>
        <end position="98"/>
    </location>
</feature>
<evidence type="ECO:0000313" key="3">
    <source>
        <dbReference type="Proteomes" id="UP001597062"/>
    </source>
</evidence>
<dbReference type="Proteomes" id="UP001597062">
    <property type="component" value="Unassembled WGS sequence"/>
</dbReference>
<protein>
    <recommendedName>
        <fullName evidence="4">DUF3784 domain-containing protein</fullName>
    </recommendedName>
</protein>
<comment type="caution">
    <text evidence="2">The sequence shown here is derived from an EMBL/GenBank/DDBJ whole genome shotgun (WGS) entry which is preliminary data.</text>
</comment>
<keyword evidence="1" id="KW-0812">Transmembrane</keyword>
<organism evidence="2 3">
    <name type="scientific">Tenacibaculum geojense</name>
    <dbReference type="NCBI Taxonomy" id="915352"/>
    <lineage>
        <taxon>Bacteria</taxon>
        <taxon>Pseudomonadati</taxon>
        <taxon>Bacteroidota</taxon>
        <taxon>Flavobacteriia</taxon>
        <taxon>Flavobacteriales</taxon>
        <taxon>Flavobacteriaceae</taxon>
        <taxon>Tenacibaculum</taxon>
    </lineage>
</organism>